<dbReference type="GO" id="GO:0016020">
    <property type="term" value="C:membrane"/>
    <property type="evidence" value="ECO:0007669"/>
    <property type="project" value="TreeGrafter"/>
</dbReference>
<reference evidence="4" key="1">
    <citation type="submission" date="2021-02" db="EMBL/GenBank/DDBJ databases">
        <title>Natronogracilivirga saccharolytica gen. nov. sp. nov. a new anaerobic, haloalkiliphilic carbohydrate-fermenting bacterium from soda lake and proposing of Cyclonatronumiaceae fam. nov. in the phylum Balneolaeota.</title>
        <authorList>
            <person name="Zhilina T.N."/>
            <person name="Sorokin D.Y."/>
            <person name="Zavarzina D.G."/>
            <person name="Toshchakov S.V."/>
            <person name="Kublanov I.V."/>
        </authorList>
    </citation>
    <scope>NUCLEOTIDE SEQUENCE</scope>
    <source>
        <strain evidence="4">Z-1702</strain>
    </source>
</reference>
<dbReference type="PANTHER" id="PTHR44196">
    <property type="entry name" value="DEHYDROGENASE/REDUCTASE SDR FAMILY MEMBER 7B"/>
    <property type="match status" value="1"/>
</dbReference>
<evidence type="ECO:0000256" key="2">
    <source>
        <dbReference type="ARBA" id="ARBA00023002"/>
    </source>
</evidence>
<evidence type="ECO:0000313" key="5">
    <source>
        <dbReference type="Proteomes" id="UP000673975"/>
    </source>
</evidence>
<dbReference type="GO" id="GO:0016491">
    <property type="term" value="F:oxidoreductase activity"/>
    <property type="evidence" value="ECO:0007669"/>
    <property type="project" value="UniProtKB-KW"/>
</dbReference>
<organism evidence="4 5">
    <name type="scientific">Natronogracilivirga saccharolytica</name>
    <dbReference type="NCBI Taxonomy" id="2812953"/>
    <lineage>
        <taxon>Bacteria</taxon>
        <taxon>Pseudomonadati</taxon>
        <taxon>Balneolota</taxon>
        <taxon>Balneolia</taxon>
        <taxon>Balneolales</taxon>
        <taxon>Cyclonatronaceae</taxon>
        <taxon>Natronogracilivirga</taxon>
    </lineage>
</organism>
<gene>
    <name evidence="4" type="ORF">NATSA_05475</name>
</gene>
<dbReference type="EMBL" id="JAFIDN010000003">
    <property type="protein sequence ID" value="MBP3192107.1"/>
    <property type="molecule type" value="Genomic_DNA"/>
</dbReference>
<dbReference type="AlphaFoldDB" id="A0A8J7UV18"/>
<dbReference type="PANTHER" id="PTHR44196:SF3">
    <property type="entry name" value="SHORT CHAIN DEHYDROGENASE FAMILY PROTEIN"/>
    <property type="match status" value="1"/>
</dbReference>
<keyword evidence="5" id="KW-1185">Reference proteome</keyword>
<dbReference type="PRINTS" id="PR00080">
    <property type="entry name" value="SDRFAMILY"/>
</dbReference>
<keyword evidence="2" id="KW-0560">Oxidoreductase</keyword>
<dbReference type="InterPro" id="IPR020904">
    <property type="entry name" value="Sc_DH/Rdtase_CS"/>
</dbReference>
<dbReference type="InterPro" id="IPR036291">
    <property type="entry name" value="NAD(P)-bd_dom_sf"/>
</dbReference>
<dbReference type="RefSeq" id="WP_210511003.1">
    <property type="nucleotide sequence ID" value="NZ_JAFIDN010000003.1"/>
</dbReference>
<evidence type="ECO:0000313" key="4">
    <source>
        <dbReference type="EMBL" id="MBP3192107.1"/>
    </source>
</evidence>
<evidence type="ECO:0000256" key="3">
    <source>
        <dbReference type="RuleBase" id="RU000363"/>
    </source>
</evidence>
<dbReference type="Proteomes" id="UP000673975">
    <property type="component" value="Unassembled WGS sequence"/>
</dbReference>
<dbReference type="PROSITE" id="PS00061">
    <property type="entry name" value="ADH_SHORT"/>
    <property type="match status" value="1"/>
</dbReference>
<dbReference type="Gene3D" id="3.40.50.720">
    <property type="entry name" value="NAD(P)-binding Rossmann-like Domain"/>
    <property type="match status" value="1"/>
</dbReference>
<proteinExistence type="inferred from homology"/>
<accession>A0A8J7UV18</accession>
<sequence>MEKKNNQAKKAVIIGASSGIGAALAIELSKKGYILGLTARRMGVMEKEIQPELVSPSYLSYMDVSDIESSISALHDLIKKMGGIDLMVINAGVSGSSSNMEREAAEQLIRINVLGFAAMLHEAYRIFQKQGHGHIAGISSIASLLPHPNGSAYNASKAFVSNYLDSMRLRIKRRGENVTITDVMPGYILTPMTEENKRMFWVASAEKAARQIARDIIKKKPISYVSRRWRLIAYLLSLMPRPLLYRIF</sequence>
<comment type="caution">
    <text evidence="4">The sequence shown here is derived from an EMBL/GenBank/DDBJ whole genome shotgun (WGS) entry which is preliminary data.</text>
</comment>
<dbReference type="PRINTS" id="PR00081">
    <property type="entry name" value="GDHRDH"/>
</dbReference>
<evidence type="ECO:0000256" key="1">
    <source>
        <dbReference type="ARBA" id="ARBA00006484"/>
    </source>
</evidence>
<comment type="similarity">
    <text evidence="1 3">Belongs to the short-chain dehydrogenases/reductases (SDR) family.</text>
</comment>
<name>A0A8J7UV18_9BACT</name>
<dbReference type="InterPro" id="IPR002347">
    <property type="entry name" value="SDR_fam"/>
</dbReference>
<dbReference type="SUPFAM" id="SSF51735">
    <property type="entry name" value="NAD(P)-binding Rossmann-fold domains"/>
    <property type="match status" value="1"/>
</dbReference>
<protein>
    <submittedName>
        <fullName evidence="4">SDR family NAD(P)-dependent oxidoreductase</fullName>
    </submittedName>
</protein>
<dbReference type="Pfam" id="PF00106">
    <property type="entry name" value="adh_short"/>
    <property type="match status" value="1"/>
</dbReference>